<evidence type="ECO:0000256" key="5">
    <source>
        <dbReference type="ARBA" id="ARBA00023136"/>
    </source>
</evidence>
<evidence type="ECO:0000313" key="10">
    <source>
        <dbReference type="Proteomes" id="UP001153076"/>
    </source>
</evidence>
<accession>A0A9Q1QCX1</accession>
<dbReference type="SUPFAM" id="SSF47473">
    <property type="entry name" value="EF-hand"/>
    <property type="match status" value="2"/>
</dbReference>
<dbReference type="CDD" id="cd15900">
    <property type="entry name" value="EFh_MICU"/>
    <property type="match status" value="1"/>
</dbReference>
<dbReference type="Proteomes" id="UP001153076">
    <property type="component" value="Unassembled WGS sequence"/>
</dbReference>
<feature type="transmembrane region" description="Helical" evidence="7">
    <location>
        <begin position="108"/>
        <end position="130"/>
    </location>
</feature>
<evidence type="ECO:0000313" key="9">
    <source>
        <dbReference type="EMBL" id="KAJ8437114.1"/>
    </source>
</evidence>
<dbReference type="PROSITE" id="PS50222">
    <property type="entry name" value="EF_HAND_2"/>
    <property type="match status" value="2"/>
</dbReference>
<feature type="region of interest" description="Disordered" evidence="6">
    <location>
        <begin position="566"/>
        <end position="585"/>
    </location>
</feature>
<keyword evidence="5 7" id="KW-0472">Membrane</keyword>
<dbReference type="SMART" id="SM00054">
    <property type="entry name" value="EFh"/>
    <property type="match status" value="3"/>
</dbReference>
<keyword evidence="4 7" id="KW-1133">Transmembrane helix</keyword>
<feature type="transmembrane region" description="Helical" evidence="7">
    <location>
        <begin position="12"/>
        <end position="32"/>
    </location>
</feature>
<dbReference type="PROSITE" id="PS00018">
    <property type="entry name" value="EF_HAND_1"/>
    <property type="match status" value="2"/>
</dbReference>
<dbReference type="Pfam" id="PF23262">
    <property type="entry name" value="NFD4_C"/>
    <property type="match status" value="1"/>
</dbReference>
<evidence type="ECO:0000256" key="6">
    <source>
        <dbReference type="SAM" id="MobiDB-lite"/>
    </source>
</evidence>
<dbReference type="Pfam" id="PF13833">
    <property type="entry name" value="EF-hand_8"/>
    <property type="match status" value="1"/>
</dbReference>
<feature type="transmembrane region" description="Helical" evidence="7">
    <location>
        <begin position="476"/>
        <end position="500"/>
    </location>
</feature>
<dbReference type="InterPro" id="IPR056555">
    <property type="entry name" value="NFD4_C"/>
</dbReference>
<evidence type="ECO:0000256" key="7">
    <source>
        <dbReference type="SAM" id="Phobius"/>
    </source>
</evidence>
<evidence type="ECO:0000259" key="8">
    <source>
        <dbReference type="PROSITE" id="PS50222"/>
    </source>
</evidence>
<dbReference type="GO" id="GO:0016020">
    <property type="term" value="C:membrane"/>
    <property type="evidence" value="ECO:0007669"/>
    <property type="project" value="UniProtKB-SubCell"/>
</dbReference>
<feature type="transmembrane region" description="Helical" evidence="7">
    <location>
        <begin position="241"/>
        <end position="263"/>
    </location>
</feature>
<feature type="domain" description="EF-hand" evidence="8">
    <location>
        <begin position="766"/>
        <end position="801"/>
    </location>
</feature>
<evidence type="ECO:0000256" key="2">
    <source>
        <dbReference type="ARBA" id="ARBA00022692"/>
    </source>
</evidence>
<dbReference type="InterPro" id="IPR011992">
    <property type="entry name" value="EF-hand-dom_pair"/>
</dbReference>
<protein>
    <recommendedName>
        <fullName evidence="8">EF-hand domain-containing protein</fullName>
    </recommendedName>
</protein>
<dbReference type="GO" id="GO:0005509">
    <property type="term" value="F:calcium ion binding"/>
    <property type="evidence" value="ECO:0007669"/>
    <property type="project" value="InterPro"/>
</dbReference>
<dbReference type="InterPro" id="IPR002048">
    <property type="entry name" value="EF_hand_dom"/>
</dbReference>
<keyword evidence="10" id="KW-1185">Reference proteome</keyword>
<dbReference type="InterPro" id="IPR010658">
    <property type="entry name" value="Nodulin-like"/>
</dbReference>
<feature type="transmembrane region" description="Helical" evidence="7">
    <location>
        <begin position="74"/>
        <end position="96"/>
    </location>
</feature>
<dbReference type="PANTHER" id="PTHR21576">
    <property type="entry name" value="UNCHARACTERIZED NODULIN-LIKE PROTEIN"/>
    <property type="match status" value="1"/>
</dbReference>
<evidence type="ECO:0000256" key="3">
    <source>
        <dbReference type="ARBA" id="ARBA00022837"/>
    </source>
</evidence>
<feature type="domain" description="EF-hand" evidence="8">
    <location>
        <begin position="961"/>
        <end position="996"/>
    </location>
</feature>
<organism evidence="9 10">
    <name type="scientific">Carnegiea gigantea</name>
    <dbReference type="NCBI Taxonomy" id="171969"/>
    <lineage>
        <taxon>Eukaryota</taxon>
        <taxon>Viridiplantae</taxon>
        <taxon>Streptophyta</taxon>
        <taxon>Embryophyta</taxon>
        <taxon>Tracheophyta</taxon>
        <taxon>Spermatophyta</taxon>
        <taxon>Magnoliopsida</taxon>
        <taxon>eudicotyledons</taxon>
        <taxon>Gunneridae</taxon>
        <taxon>Pentapetalae</taxon>
        <taxon>Caryophyllales</taxon>
        <taxon>Cactineae</taxon>
        <taxon>Cactaceae</taxon>
        <taxon>Cactoideae</taxon>
        <taxon>Echinocereeae</taxon>
        <taxon>Carnegiea</taxon>
    </lineage>
</organism>
<dbReference type="OrthoDB" id="410267at2759"/>
<comment type="subcellular location">
    <subcellularLocation>
        <location evidence="1">Membrane</location>
        <topology evidence="1">Multi-pass membrane protein</topology>
    </subcellularLocation>
</comment>
<dbReference type="EMBL" id="JAKOGI010000316">
    <property type="protein sequence ID" value="KAJ8437114.1"/>
    <property type="molecule type" value="Genomic_DNA"/>
</dbReference>
<dbReference type="InterPro" id="IPR018247">
    <property type="entry name" value="EF_Hand_1_Ca_BS"/>
</dbReference>
<feature type="transmembrane region" description="Helical" evidence="7">
    <location>
        <begin position="208"/>
        <end position="229"/>
    </location>
</feature>
<evidence type="ECO:0000256" key="4">
    <source>
        <dbReference type="ARBA" id="ARBA00022989"/>
    </source>
</evidence>
<dbReference type="AlphaFoldDB" id="A0A9Q1QCX1"/>
<feature type="transmembrane region" description="Helical" evidence="7">
    <location>
        <begin position="350"/>
        <end position="368"/>
    </location>
</feature>
<reference evidence="9" key="1">
    <citation type="submission" date="2022-04" db="EMBL/GenBank/DDBJ databases">
        <title>Carnegiea gigantea Genome sequencing and assembly v2.</title>
        <authorList>
            <person name="Copetti D."/>
            <person name="Sanderson M.J."/>
            <person name="Burquez A."/>
            <person name="Wojciechowski M.F."/>
        </authorList>
    </citation>
    <scope>NUCLEOTIDE SEQUENCE</scope>
    <source>
        <strain evidence="9">SGP5-SGP5p</strain>
        <tissue evidence="9">Aerial part</tissue>
    </source>
</reference>
<evidence type="ECO:0000256" key="1">
    <source>
        <dbReference type="ARBA" id="ARBA00004141"/>
    </source>
</evidence>
<gene>
    <name evidence="9" type="ORF">Cgig2_016857</name>
</gene>
<feature type="transmembrane region" description="Helical" evidence="7">
    <location>
        <begin position="173"/>
        <end position="192"/>
    </location>
</feature>
<keyword evidence="3" id="KW-0106">Calcium</keyword>
<dbReference type="CDD" id="cd00051">
    <property type="entry name" value="EFh"/>
    <property type="match status" value="1"/>
</dbReference>
<dbReference type="Pfam" id="PF06813">
    <property type="entry name" value="Nodulin-like"/>
    <property type="match status" value="1"/>
</dbReference>
<comment type="caution">
    <text evidence="9">The sequence shown here is derived from an EMBL/GenBank/DDBJ whole genome shotgun (WGS) entry which is preliminary data.</text>
</comment>
<dbReference type="InterPro" id="IPR036259">
    <property type="entry name" value="MFS_trans_sf"/>
</dbReference>
<keyword evidence="2 7" id="KW-0812">Transmembrane</keyword>
<dbReference type="CDD" id="cd17354">
    <property type="entry name" value="MFS_Mch1p_like"/>
    <property type="match status" value="1"/>
</dbReference>
<dbReference type="PANTHER" id="PTHR21576:SF154">
    <property type="entry name" value="OS04G0502800 PROTEIN"/>
    <property type="match status" value="1"/>
</dbReference>
<sequence>MVWNLKAGTRPPWVGLGAAIWVQIASGNAYSFPLYSHSLKSVLGFNQRQLTILGVANDIGENVGLLPAIVCNNFPPWIVLAIGSLCCFLGYGVLWLSLTRTVQSLPYWLLWLALCVGTNSSAWLTTSVLVTNMRNFPISRGTVAGILKGYGGLSAAVYTEIYSVLLHSSSPNLLLFLALGVPSLCFLVMYFVRPCTPSSRESSAENSHFVFIQVASVLLGIYLLTTTILGDVYPLSWPTTYVILAVMIVLLMAPLAIPVKMTLYPVSPTKTRIEEAVSSNILIEEDNSEKTEPLLMPSSSRGTLGSCHESEYSSDIDMLLAEGKGAVKKKRRPKRGEDFTFREAMIKADFWLLFLVYFVGVGSGVTVLNNLAQIGIALGVRDATTLLSIFSFGNFIGRLGGGSVSEYFVRTRTLPRTIWLTCTQVIMIISYLLFASGISGTLFAATAMLGLCYGTQFSIMIPTVSELFGLKHFGLFYNFMSIGNPLGALIFSGLLAGYIYDHEASKQHDLTMLQANSHSCLGPDCFRITFLVLACVCGVGSILSIILTIRIKPVYQMLYAGGSFRQPSSPRSHHRPFSLRSQPSISSLSSSLRGAKEEGCGGAESSVPLRSWLSSSLLVMGSALGLCYWTSSPAHADQGVATEFRDAPPQKKPTFLFKDDYRRRVFFNYEKRLRLRSPPEKVFEYFASVKSPSGEVFMTPADLLRAVIPVFPPSESNYVRGGNLMGEESPGELQCPPSQFFMLFDTDNDGLISFSEYIFLVTLLSIPESSFTVAFKMFDIDHNGHIDREEFQKVMTLMRTFSRHGRKHSDGRRFGFKPSASTNETGGIIEYFFGKDGNQPLRHDTFVQFLRDLHEEILRLEFAHYDYKSRGTISAKDFALSMVASADVSHMNKFLDRVDELNDKVELKDIRITYEEFKCFTELTKRIRLLSMAMFSQGEANGLLTRADFQRAASYVCGISLTKNVVDIIFHIFDSDRDGTLSSDEFLRVLQGRDTEASQPKVDGLKGLLCSWLGCTSNC</sequence>
<feature type="transmembrane region" description="Helical" evidence="7">
    <location>
        <begin position="528"/>
        <end position="549"/>
    </location>
</feature>
<name>A0A9Q1QCX1_9CARY</name>
<proteinExistence type="predicted"/>
<dbReference type="Gene3D" id="1.20.1250.20">
    <property type="entry name" value="MFS general substrate transporter like domains"/>
    <property type="match status" value="1"/>
</dbReference>
<dbReference type="Gene3D" id="1.10.238.10">
    <property type="entry name" value="EF-hand"/>
    <property type="match status" value="3"/>
</dbReference>
<dbReference type="SUPFAM" id="SSF103473">
    <property type="entry name" value="MFS general substrate transporter"/>
    <property type="match status" value="2"/>
</dbReference>
<dbReference type="Pfam" id="PF13499">
    <property type="entry name" value="EF-hand_7"/>
    <property type="match status" value="1"/>
</dbReference>